<accession>A0A7W3LR84</accession>
<dbReference type="Gene3D" id="3.40.50.850">
    <property type="entry name" value="Isochorismatase-like"/>
    <property type="match status" value="1"/>
</dbReference>
<protein>
    <submittedName>
        <fullName evidence="3">Nicotinamidase-related amidase</fullName>
    </submittedName>
</protein>
<reference evidence="3 4" key="1">
    <citation type="submission" date="2020-08" db="EMBL/GenBank/DDBJ databases">
        <title>Genomic Encyclopedia of Type Strains, Phase IV (KMG-IV): sequencing the most valuable type-strain genomes for metagenomic binning, comparative biology and taxonomic classification.</title>
        <authorList>
            <person name="Goeker M."/>
        </authorList>
    </citation>
    <scope>NUCLEOTIDE SEQUENCE [LARGE SCALE GENOMIC DNA]</scope>
    <source>
        <strain evidence="3 4">DSM 44197</strain>
    </source>
</reference>
<evidence type="ECO:0000313" key="3">
    <source>
        <dbReference type="EMBL" id="MBA8952876.1"/>
    </source>
</evidence>
<evidence type="ECO:0000256" key="1">
    <source>
        <dbReference type="ARBA" id="ARBA00022801"/>
    </source>
</evidence>
<dbReference type="SUPFAM" id="SSF52499">
    <property type="entry name" value="Isochorismatase-like hydrolases"/>
    <property type="match status" value="1"/>
</dbReference>
<dbReference type="Proteomes" id="UP000572680">
    <property type="component" value="Unassembled WGS sequence"/>
</dbReference>
<feature type="domain" description="Isochorismatase-like" evidence="2">
    <location>
        <begin position="5"/>
        <end position="169"/>
    </location>
</feature>
<dbReference type="EMBL" id="JACJIA010000005">
    <property type="protein sequence ID" value="MBA8952876.1"/>
    <property type="molecule type" value="Genomic_DNA"/>
</dbReference>
<dbReference type="AlphaFoldDB" id="A0A7W3LR84"/>
<dbReference type="PANTHER" id="PTHR43540">
    <property type="entry name" value="PEROXYUREIDOACRYLATE/UREIDOACRYLATE AMIDOHYDROLASE-RELATED"/>
    <property type="match status" value="1"/>
</dbReference>
<dbReference type="CDD" id="cd00431">
    <property type="entry name" value="cysteine_hydrolases"/>
    <property type="match status" value="1"/>
</dbReference>
<organism evidence="3 4">
    <name type="scientific">Actinomadura namibiensis</name>
    <dbReference type="NCBI Taxonomy" id="182080"/>
    <lineage>
        <taxon>Bacteria</taxon>
        <taxon>Bacillati</taxon>
        <taxon>Actinomycetota</taxon>
        <taxon>Actinomycetes</taxon>
        <taxon>Streptosporangiales</taxon>
        <taxon>Thermomonosporaceae</taxon>
        <taxon>Actinomadura</taxon>
    </lineage>
</organism>
<name>A0A7W3LR84_ACTNM</name>
<proteinExistence type="predicted"/>
<comment type="caution">
    <text evidence="3">The sequence shown here is derived from an EMBL/GenBank/DDBJ whole genome shotgun (WGS) entry which is preliminary data.</text>
</comment>
<dbReference type="GO" id="GO:0016787">
    <property type="term" value="F:hydrolase activity"/>
    <property type="evidence" value="ECO:0007669"/>
    <property type="project" value="UniProtKB-KW"/>
</dbReference>
<dbReference type="InterPro" id="IPR000868">
    <property type="entry name" value="Isochorismatase-like_dom"/>
</dbReference>
<dbReference type="Pfam" id="PF00857">
    <property type="entry name" value="Isochorismatase"/>
    <property type="match status" value="1"/>
</dbReference>
<sequence>MGDAVLVVIDMQRGFVNAATAPVVPTVVDLVARWREAGGDVVLTRYVNRPGSPYVRLLRWSRFMGPPETDLVDGLRPYAGGVPVIDKTSYSLFAAPAGADLFSARGWRDVYLCGIATNACVLATAVGAFERGLTPHLVEDACASHHGPEAHAAGLLLLRHFIGAEQMTTTAALDPGREAGNGP</sequence>
<gene>
    <name evidence="3" type="ORF">HNR61_004522</name>
</gene>
<evidence type="ECO:0000259" key="2">
    <source>
        <dbReference type="Pfam" id="PF00857"/>
    </source>
</evidence>
<dbReference type="InterPro" id="IPR036380">
    <property type="entry name" value="Isochorismatase-like_sf"/>
</dbReference>
<keyword evidence="1" id="KW-0378">Hydrolase</keyword>
<dbReference type="PANTHER" id="PTHR43540:SF6">
    <property type="entry name" value="ISOCHORISMATASE-LIKE DOMAIN-CONTAINING PROTEIN"/>
    <property type="match status" value="1"/>
</dbReference>
<evidence type="ECO:0000313" key="4">
    <source>
        <dbReference type="Proteomes" id="UP000572680"/>
    </source>
</evidence>
<dbReference type="InterPro" id="IPR050272">
    <property type="entry name" value="Isochorismatase-like_hydrls"/>
</dbReference>
<dbReference type="RefSeq" id="WP_182845092.1">
    <property type="nucleotide sequence ID" value="NZ_BAAALP010000034.1"/>
</dbReference>
<keyword evidence="4" id="KW-1185">Reference proteome</keyword>